<evidence type="ECO:0000259" key="2">
    <source>
        <dbReference type="Pfam" id="PF04677"/>
    </source>
</evidence>
<dbReference type="Pfam" id="PF04677">
    <property type="entry name" value="CwfJ_C_1"/>
    <property type="match status" value="1"/>
</dbReference>
<dbReference type="Gene3D" id="3.30.428.10">
    <property type="entry name" value="HIT-like"/>
    <property type="match status" value="1"/>
</dbReference>
<dbReference type="PANTHER" id="PTHR12072:SF4">
    <property type="entry name" value="CWF19-LIKE PROTEIN 1"/>
    <property type="match status" value="1"/>
</dbReference>
<dbReference type="GO" id="GO:0071014">
    <property type="term" value="C:post-mRNA release spliceosomal complex"/>
    <property type="evidence" value="ECO:0007669"/>
    <property type="project" value="TreeGrafter"/>
</dbReference>
<dbReference type="Pfam" id="PF04676">
    <property type="entry name" value="CwfJ_C_2"/>
    <property type="match status" value="1"/>
</dbReference>
<sequence>MASPPPPPRILLCGDVFGRLNQLYKRVSTVTKATGPFDALFCVGQFFPDSSDDQLNELMDYIDGRSQIPIPTYFIGDYGFGAAKVLSNARMENKGFKMDGLKICNNLFWLKGSGKFTLHEGAVVGEAQHEVTDLTCTDPVISELVADIKPRIFYFRSYRLSVHYLVLYRYHVAGTKGVYYAREPYLNNEAVHVTRFLGLAPVGNKDKQSCLANPCFNLPLLPLIFRSKECWFCLSSPNVESHLILCIGENFYCTLAKGPLVEDHALIVPIEHSSNVLDVEPEIEKEVERLKKALNMYFKSQGKEVVFFEWVSKHIGHTNIQAVPIPVPKASLVQGVFTLAAERVGFKFVESNSNKDTSERRFFLKIQSSRKVSIFYVELPDGTLLSHSIEGNEKFPAQFGREVLAGLLNVPNRADWRNCKLSKEEETKMTDAFKKRFENFDPFR</sequence>
<dbReference type="OrthoDB" id="444325at2759"/>
<dbReference type="Proteomes" id="UP000631114">
    <property type="component" value="Unassembled WGS sequence"/>
</dbReference>
<feature type="domain" description="Cwf19-like protein C-terminal" evidence="1">
    <location>
        <begin position="356"/>
        <end position="441"/>
    </location>
</feature>
<accession>A0A835M2X8</accession>
<evidence type="ECO:0000313" key="3">
    <source>
        <dbReference type="EMBL" id="KAF9617693.1"/>
    </source>
</evidence>
<proteinExistence type="predicted"/>
<evidence type="ECO:0000259" key="1">
    <source>
        <dbReference type="Pfam" id="PF04676"/>
    </source>
</evidence>
<dbReference type="GO" id="GO:0000398">
    <property type="term" value="P:mRNA splicing, via spliceosome"/>
    <property type="evidence" value="ECO:0007669"/>
    <property type="project" value="TreeGrafter"/>
</dbReference>
<dbReference type="InterPro" id="IPR036265">
    <property type="entry name" value="HIT-like_sf"/>
</dbReference>
<dbReference type="SUPFAM" id="SSF54197">
    <property type="entry name" value="HIT-like"/>
    <property type="match status" value="1"/>
</dbReference>
<dbReference type="InterPro" id="IPR006768">
    <property type="entry name" value="Cwf19-like_C_dom-1"/>
</dbReference>
<reference evidence="3 4" key="1">
    <citation type="submission" date="2020-10" db="EMBL/GenBank/DDBJ databases">
        <title>The Coptis chinensis genome and diversification of protoberbering-type alkaloids.</title>
        <authorList>
            <person name="Wang B."/>
            <person name="Shu S."/>
            <person name="Song C."/>
            <person name="Liu Y."/>
        </authorList>
    </citation>
    <scope>NUCLEOTIDE SEQUENCE [LARGE SCALE GENOMIC DNA]</scope>
    <source>
        <strain evidence="3">HL-2020</strain>
        <tissue evidence="3">Leaf</tissue>
    </source>
</reference>
<dbReference type="InterPro" id="IPR040194">
    <property type="entry name" value="Cwf19-like"/>
</dbReference>
<dbReference type="PANTHER" id="PTHR12072">
    <property type="entry name" value="CWF19, CELL CYCLE CONTROL PROTEIN"/>
    <property type="match status" value="1"/>
</dbReference>
<protein>
    <submittedName>
        <fullName evidence="3">Uncharacterized protein</fullName>
    </submittedName>
</protein>
<dbReference type="CDD" id="cd07380">
    <property type="entry name" value="MPP_CWF19_N"/>
    <property type="match status" value="1"/>
</dbReference>
<name>A0A835M2X8_9MAGN</name>
<feature type="domain" description="Cwf19-like C-terminal" evidence="2">
    <location>
        <begin position="227"/>
        <end position="337"/>
    </location>
</feature>
<dbReference type="InterPro" id="IPR006767">
    <property type="entry name" value="Cwf19-like_C_dom-2"/>
</dbReference>
<organism evidence="3 4">
    <name type="scientific">Coptis chinensis</name>
    <dbReference type="NCBI Taxonomy" id="261450"/>
    <lineage>
        <taxon>Eukaryota</taxon>
        <taxon>Viridiplantae</taxon>
        <taxon>Streptophyta</taxon>
        <taxon>Embryophyta</taxon>
        <taxon>Tracheophyta</taxon>
        <taxon>Spermatophyta</taxon>
        <taxon>Magnoliopsida</taxon>
        <taxon>Ranunculales</taxon>
        <taxon>Ranunculaceae</taxon>
        <taxon>Coptidoideae</taxon>
        <taxon>Coptis</taxon>
    </lineage>
</organism>
<keyword evidence="4" id="KW-1185">Reference proteome</keyword>
<gene>
    <name evidence="3" type="ORF">IFM89_038193</name>
</gene>
<comment type="caution">
    <text evidence="3">The sequence shown here is derived from an EMBL/GenBank/DDBJ whole genome shotgun (WGS) entry which is preliminary data.</text>
</comment>
<dbReference type="AlphaFoldDB" id="A0A835M2X8"/>
<dbReference type="EMBL" id="JADFTS010000003">
    <property type="protein sequence ID" value="KAF9617693.1"/>
    <property type="molecule type" value="Genomic_DNA"/>
</dbReference>
<evidence type="ECO:0000313" key="4">
    <source>
        <dbReference type="Proteomes" id="UP000631114"/>
    </source>
</evidence>
<dbReference type="GO" id="GO:0061632">
    <property type="term" value="F:RNA lariat debranching enzyme activator activity"/>
    <property type="evidence" value="ECO:0007669"/>
    <property type="project" value="TreeGrafter"/>
</dbReference>